<feature type="non-terminal residue" evidence="1">
    <location>
        <position position="120"/>
    </location>
</feature>
<name>A0A1B6G374_9HEMI</name>
<dbReference type="InterPro" id="IPR036527">
    <property type="entry name" value="SCP2_sterol-bd_dom_sf"/>
</dbReference>
<feature type="non-terminal residue" evidence="1">
    <location>
        <position position="1"/>
    </location>
</feature>
<proteinExistence type="predicted"/>
<dbReference type="SUPFAM" id="SSF55718">
    <property type="entry name" value="SCP-like"/>
    <property type="match status" value="1"/>
</dbReference>
<protein>
    <submittedName>
        <fullName evidence="1">Uncharacterized protein</fullName>
    </submittedName>
</protein>
<gene>
    <name evidence="1" type="ORF">g.47594</name>
</gene>
<reference evidence="1" key="1">
    <citation type="submission" date="2015-11" db="EMBL/GenBank/DDBJ databases">
        <title>De novo transcriptome assembly of four potential Pierce s Disease insect vectors from Arizona vineyards.</title>
        <authorList>
            <person name="Tassone E.E."/>
        </authorList>
    </citation>
    <scope>NUCLEOTIDE SEQUENCE</scope>
</reference>
<sequence length="120" mass="13625">ADKRQVPNAKLAFQHNIGLGGAVIVALYKLGYPELQPKQYIADNGVNSVPNEDDFQVAKYFRILQDEMNDDKENLVQKFRGIFGIRVKKTNGQEGYWVINTKVGNGKIEYYGKDQPEVTF</sequence>
<evidence type="ECO:0000313" key="1">
    <source>
        <dbReference type="EMBL" id="JAS56890.1"/>
    </source>
</evidence>
<accession>A0A1B6G374</accession>
<dbReference type="Gene3D" id="3.30.1050.10">
    <property type="entry name" value="SCP2 sterol-binding domain"/>
    <property type="match status" value="1"/>
</dbReference>
<dbReference type="AlphaFoldDB" id="A0A1B6G374"/>
<dbReference type="EMBL" id="GECZ01012879">
    <property type="protein sequence ID" value="JAS56890.1"/>
    <property type="molecule type" value="Transcribed_RNA"/>
</dbReference>
<organism evidence="1">
    <name type="scientific">Cuerna arida</name>
    <dbReference type="NCBI Taxonomy" id="1464854"/>
    <lineage>
        <taxon>Eukaryota</taxon>
        <taxon>Metazoa</taxon>
        <taxon>Ecdysozoa</taxon>
        <taxon>Arthropoda</taxon>
        <taxon>Hexapoda</taxon>
        <taxon>Insecta</taxon>
        <taxon>Pterygota</taxon>
        <taxon>Neoptera</taxon>
        <taxon>Paraneoptera</taxon>
        <taxon>Hemiptera</taxon>
        <taxon>Auchenorrhyncha</taxon>
        <taxon>Membracoidea</taxon>
        <taxon>Cicadellidae</taxon>
        <taxon>Cicadellinae</taxon>
        <taxon>Proconiini</taxon>
        <taxon>Cuerna</taxon>
    </lineage>
</organism>